<feature type="domain" description="FAD/NAD(P)-binding" evidence="7">
    <location>
        <begin position="84"/>
        <end position="369"/>
    </location>
</feature>
<name>A0A0W8F453_9ZZZZ</name>
<reference evidence="8" key="1">
    <citation type="journal article" date="2015" name="Proc. Natl. Acad. Sci. U.S.A.">
        <title>Networks of energetic and metabolic interactions define dynamics in microbial communities.</title>
        <authorList>
            <person name="Embree M."/>
            <person name="Liu J.K."/>
            <person name="Al-Bassam M.M."/>
            <person name="Zengler K."/>
        </authorList>
    </citation>
    <scope>NUCLEOTIDE SEQUENCE</scope>
</reference>
<dbReference type="InterPro" id="IPR050097">
    <property type="entry name" value="Ferredoxin-NADP_redctase_2"/>
</dbReference>
<evidence type="ECO:0000259" key="6">
    <source>
        <dbReference type="Pfam" id="PF00462"/>
    </source>
</evidence>
<feature type="domain" description="Glutaredoxin" evidence="6">
    <location>
        <begin position="4"/>
        <end position="63"/>
    </location>
</feature>
<proteinExistence type="predicted"/>
<dbReference type="SUPFAM" id="SSF52833">
    <property type="entry name" value="Thioredoxin-like"/>
    <property type="match status" value="1"/>
</dbReference>
<dbReference type="SUPFAM" id="SSF51905">
    <property type="entry name" value="FAD/NAD(P)-binding domain"/>
    <property type="match status" value="1"/>
</dbReference>
<dbReference type="InterPro" id="IPR008255">
    <property type="entry name" value="Pyr_nucl-diS_OxRdtase_2_AS"/>
</dbReference>
<comment type="caution">
    <text evidence="8">The sequence shown here is derived from an EMBL/GenBank/DDBJ whole genome shotgun (WGS) entry which is preliminary data.</text>
</comment>
<dbReference type="PROSITE" id="PS51354">
    <property type="entry name" value="GLUTAREDOXIN_2"/>
    <property type="match status" value="1"/>
</dbReference>
<gene>
    <name evidence="8" type="ORF">ASZ90_014651</name>
</gene>
<keyword evidence="5" id="KW-0676">Redox-active center</keyword>
<evidence type="ECO:0000256" key="3">
    <source>
        <dbReference type="ARBA" id="ARBA00023002"/>
    </source>
</evidence>
<dbReference type="Pfam" id="PF07992">
    <property type="entry name" value="Pyr_redox_2"/>
    <property type="match status" value="1"/>
</dbReference>
<organism evidence="8">
    <name type="scientific">hydrocarbon metagenome</name>
    <dbReference type="NCBI Taxonomy" id="938273"/>
    <lineage>
        <taxon>unclassified sequences</taxon>
        <taxon>metagenomes</taxon>
        <taxon>ecological metagenomes</taxon>
    </lineage>
</organism>
<evidence type="ECO:0000256" key="5">
    <source>
        <dbReference type="ARBA" id="ARBA00023284"/>
    </source>
</evidence>
<dbReference type="CDD" id="cd02976">
    <property type="entry name" value="NrdH"/>
    <property type="match status" value="1"/>
</dbReference>
<dbReference type="Gene3D" id="3.40.30.10">
    <property type="entry name" value="Glutaredoxin"/>
    <property type="match status" value="1"/>
</dbReference>
<accession>A0A0W8F453</accession>
<keyword evidence="2" id="KW-0274">FAD</keyword>
<dbReference type="PANTHER" id="PTHR48105">
    <property type="entry name" value="THIOREDOXIN REDUCTASE 1-RELATED-RELATED"/>
    <property type="match status" value="1"/>
</dbReference>
<keyword evidence="3 8" id="KW-0560">Oxidoreductase</keyword>
<sequence length="382" mass="41730">MPKVTVYSTQNCPYCRMVKAYLDRQGVDYLTIDVGSDKEQAKKMIELSGQYGVPVVTVDDEVIVGYDTQRMKALFGEAQAGETFDVIIIGAGPAGLTAAVYCARKLLKMLIISENIGGQASESWAIENYMGYRMISGDDLMRKFEEQVRSFDLNLELDRVLILDQDDDGFIISTATGASYRARAVILAQGKKPRKLGVEGEERYIGRGLSVCSTCDGPLFRDKVVAVVGGGNSALQTAIEMSGIAREVHLIVRSTIKADESYVKQFEQKKNITTYRNSVVSHLHGNGMITGISIQDRTTGKETELSLDGVFAEIGWIPNTSFLEGLVEMNAEKEVIIDIDCHTSTKGIFAAGDITNIRTKQIITAAGEGAKAALAAYDYLVR</sequence>
<protein>
    <submittedName>
        <fullName evidence="8">Thioredoxin reductase</fullName>
        <ecNumber evidence="8">1.8.1.9</ecNumber>
    </submittedName>
</protein>
<dbReference type="EC" id="1.8.1.9" evidence="8"/>
<dbReference type="InterPro" id="IPR036249">
    <property type="entry name" value="Thioredoxin-like_sf"/>
</dbReference>
<evidence type="ECO:0000313" key="8">
    <source>
        <dbReference type="EMBL" id="KUG15686.1"/>
    </source>
</evidence>
<dbReference type="InterPro" id="IPR036188">
    <property type="entry name" value="FAD/NAD-bd_sf"/>
</dbReference>
<dbReference type="InterPro" id="IPR011767">
    <property type="entry name" value="GLR_AS"/>
</dbReference>
<evidence type="ECO:0000259" key="7">
    <source>
        <dbReference type="Pfam" id="PF07992"/>
    </source>
</evidence>
<dbReference type="InterPro" id="IPR023753">
    <property type="entry name" value="FAD/NAD-binding_dom"/>
</dbReference>
<dbReference type="InterPro" id="IPR002109">
    <property type="entry name" value="Glutaredoxin"/>
</dbReference>
<dbReference type="PRINTS" id="PR00469">
    <property type="entry name" value="PNDRDTASEII"/>
</dbReference>
<evidence type="ECO:0000256" key="4">
    <source>
        <dbReference type="ARBA" id="ARBA00023157"/>
    </source>
</evidence>
<dbReference type="Gene3D" id="3.50.50.60">
    <property type="entry name" value="FAD/NAD(P)-binding domain"/>
    <property type="match status" value="2"/>
</dbReference>
<dbReference type="AlphaFoldDB" id="A0A0W8F453"/>
<dbReference type="PROSITE" id="PS00195">
    <property type="entry name" value="GLUTAREDOXIN_1"/>
    <property type="match status" value="1"/>
</dbReference>
<dbReference type="PRINTS" id="PR00368">
    <property type="entry name" value="FADPNR"/>
</dbReference>
<dbReference type="Pfam" id="PF00462">
    <property type="entry name" value="Glutaredoxin"/>
    <property type="match status" value="1"/>
</dbReference>
<dbReference type="PROSITE" id="PS00573">
    <property type="entry name" value="PYRIDINE_REDOX_2"/>
    <property type="match status" value="1"/>
</dbReference>
<evidence type="ECO:0000256" key="2">
    <source>
        <dbReference type="ARBA" id="ARBA00022827"/>
    </source>
</evidence>
<keyword evidence="1" id="KW-0285">Flavoprotein</keyword>
<evidence type="ECO:0000256" key="1">
    <source>
        <dbReference type="ARBA" id="ARBA00022630"/>
    </source>
</evidence>
<dbReference type="EMBL" id="LNQE01001538">
    <property type="protein sequence ID" value="KUG15686.1"/>
    <property type="molecule type" value="Genomic_DNA"/>
</dbReference>
<keyword evidence="4" id="KW-1015">Disulfide bond</keyword>
<dbReference type="GO" id="GO:0004791">
    <property type="term" value="F:thioredoxin-disulfide reductase (NADPH) activity"/>
    <property type="evidence" value="ECO:0007669"/>
    <property type="project" value="UniProtKB-EC"/>
</dbReference>